<organism evidence="1 2">
    <name type="scientific">Portunus trituberculatus</name>
    <name type="common">Swimming crab</name>
    <name type="synonym">Neptunus trituberculatus</name>
    <dbReference type="NCBI Taxonomy" id="210409"/>
    <lineage>
        <taxon>Eukaryota</taxon>
        <taxon>Metazoa</taxon>
        <taxon>Ecdysozoa</taxon>
        <taxon>Arthropoda</taxon>
        <taxon>Crustacea</taxon>
        <taxon>Multicrustacea</taxon>
        <taxon>Malacostraca</taxon>
        <taxon>Eumalacostraca</taxon>
        <taxon>Eucarida</taxon>
        <taxon>Decapoda</taxon>
        <taxon>Pleocyemata</taxon>
        <taxon>Brachyura</taxon>
        <taxon>Eubrachyura</taxon>
        <taxon>Portunoidea</taxon>
        <taxon>Portunidae</taxon>
        <taxon>Portuninae</taxon>
        <taxon>Portunus</taxon>
    </lineage>
</organism>
<protein>
    <recommendedName>
        <fullName evidence="3">RNase H type-1 domain-containing protein</fullName>
    </recommendedName>
</protein>
<dbReference type="EMBL" id="VSRR010000991">
    <property type="protein sequence ID" value="MPC21579.1"/>
    <property type="molecule type" value="Genomic_DNA"/>
</dbReference>
<comment type="caution">
    <text evidence="1">The sequence shown here is derived from an EMBL/GenBank/DDBJ whole genome shotgun (WGS) entry which is preliminary data.</text>
</comment>
<dbReference type="AlphaFoldDB" id="A0A5B7DKI7"/>
<sequence>MPKSEASLVPLTTRVEQIIVCCAARVMLCDAGGVAQRRLTWAGADSDTDALSSEPGHPHFHPNWQPTQARTPGLCSTLQTELVAIQLALEQFHHRQEATVMLHTDSRTGLFASLWQVKAEAGRAATHHAHQSHRLQEGIRKQVVWPN</sequence>
<evidence type="ECO:0000313" key="2">
    <source>
        <dbReference type="Proteomes" id="UP000324222"/>
    </source>
</evidence>
<dbReference type="Proteomes" id="UP000324222">
    <property type="component" value="Unassembled WGS sequence"/>
</dbReference>
<gene>
    <name evidence="1" type="ORF">E2C01_014567</name>
</gene>
<name>A0A5B7DKI7_PORTR</name>
<evidence type="ECO:0008006" key="3">
    <source>
        <dbReference type="Google" id="ProtNLM"/>
    </source>
</evidence>
<reference evidence="1 2" key="1">
    <citation type="submission" date="2019-05" db="EMBL/GenBank/DDBJ databases">
        <title>Another draft genome of Portunus trituberculatus and its Hox gene families provides insights of decapod evolution.</title>
        <authorList>
            <person name="Jeong J.-H."/>
            <person name="Song I."/>
            <person name="Kim S."/>
            <person name="Choi T."/>
            <person name="Kim D."/>
            <person name="Ryu S."/>
            <person name="Kim W."/>
        </authorList>
    </citation>
    <scope>NUCLEOTIDE SEQUENCE [LARGE SCALE GENOMIC DNA]</scope>
    <source>
        <tissue evidence="1">Muscle</tissue>
    </source>
</reference>
<evidence type="ECO:0000313" key="1">
    <source>
        <dbReference type="EMBL" id="MPC21579.1"/>
    </source>
</evidence>
<proteinExistence type="predicted"/>
<keyword evidence="2" id="KW-1185">Reference proteome</keyword>
<accession>A0A5B7DKI7</accession>